<dbReference type="PANTHER" id="PTHR30482:SF17">
    <property type="entry name" value="ABC TRANSPORTER ATP-BINDING PROTEIN"/>
    <property type="match status" value="1"/>
</dbReference>
<gene>
    <name evidence="7" type="ORF">H0484_02190</name>
</gene>
<name>A0ABS8C957_9BURK</name>
<proteinExistence type="predicted"/>
<evidence type="ECO:0000256" key="4">
    <source>
        <dbReference type="ARBA" id="ARBA00022989"/>
    </source>
</evidence>
<dbReference type="Pfam" id="PF02653">
    <property type="entry name" value="BPD_transp_2"/>
    <property type="match status" value="1"/>
</dbReference>
<evidence type="ECO:0000256" key="5">
    <source>
        <dbReference type="ARBA" id="ARBA00023136"/>
    </source>
</evidence>
<protein>
    <submittedName>
        <fullName evidence="7">Branched-chain amino acid ABC transporter permease</fullName>
    </submittedName>
</protein>
<evidence type="ECO:0000256" key="3">
    <source>
        <dbReference type="ARBA" id="ARBA00022692"/>
    </source>
</evidence>
<dbReference type="PANTHER" id="PTHR30482">
    <property type="entry name" value="HIGH-AFFINITY BRANCHED-CHAIN AMINO ACID TRANSPORT SYSTEM PERMEASE"/>
    <property type="match status" value="1"/>
</dbReference>
<keyword evidence="4 6" id="KW-1133">Transmembrane helix</keyword>
<dbReference type="InterPro" id="IPR043428">
    <property type="entry name" value="LivM-like"/>
</dbReference>
<dbReference type="Proteomes" id="UP000776983">
    <property type="component" value="Unassembled WGS sequence"/>
</dbReference>
<comment type="caution">
    <text evidence="7">The sequence shown here is derived from an EMBL/GenBank/DDBJ whole genome shotgun (WGS) entry which is preliminary data.</text>
</comment>
<evidence type="ECO:0000313" key="7">
    <source>
        <dbReference type="EMBL" id="MCB5362564.1"/>
    </source>
</evidence>
<keyword evidence="8" id="KW-1185">Reference proteome</keyword>
<evidence type="ECO:0000256" key="6">
    <source>
        <dbReference type="SAM" id="Phobius"/>
    </source>
</evidence>
<comment type="subcellular location">
    <subcellularLocation>
        <location evidence="1">Cell membrane</location>
        <topology evidence="1">Multi-pass membrane protein</topology>
    </subcellularLocation>
</comment>
<evidence type="ECO:0000313" key="8">
    <source>
        <dbReference type="Proteomes" id="UP000776983"/>
    </source>
</evidence>
<reference evidence="7 8" key="1">
    <citation type="submission" date="2020-07" db="EMBL/GenBank/DDBJ databases">
        <title>Pusillimonas sp. nov., isolated from poultry manure in Taiwan.</title>
        <authorList>
            <person name="Lin S.-Y."/>
            <person name="Tang Y.-S."/>
            <person name="Young C.-C."/>
        </authorList>
    </citation>
    <scope>NUCLEOTIDE SEQUENCE [LARGE SCALE GENOMIC DNA]</scope>
    <source>
        <strain evidence="7 8">CC-YST705</strain>
    </source>
</reference>
<organism evidence="7 8">
    <name type="scientific">Mesopusillimonas faecipullorum</name>
    <dbReference type="NCBI Taxonomy" id="2755040"/>
    <lineage>
        <taxon>Bacteria</taxon>
        <taxon>Pseudomonadati</taxon>
        <taxon>Pseudomonadota</taxon>
        <taxon>Betaproteobacteria</taxon>
        <taxon>Burkholderiales</taxon>
        <taxon>Alcaligenaceae</taxon>
        <taxon>Mesopusillimonas</taxon>
    </lineage>
</organism>
<sequence>MNMELATNVSQFGSLVRRHRFRLIEALPWVAIVAVYLLFPTSLALGTQVLIMILFALSLDLLLGYAGITSLGHAAFFGLGAYVAGILTVHGVADPLLGLLISALACAFFGLITGSVILRTHGLPLLMLTLGILLMCAEAANRAVSITGGADGLQGMVVGPLLGFLEFDMRSRVAYCYSAVVLAVVFVFVRTLVHAPFGRMLVGIQLNSLRMSAVGTPVRRRLIIVYAIAGAIAGIAGALNAQTNEFVGPTVLSLELSAGVLTMLIFGGVGRLYGAFVGAAFYMVLHDYLARAEPAYWYLWLGVLLIVVVLYGKGGILGWCDRLYSACFDRSVRRQTPANTKEHGA</sequence>
<dbReference type="InterPro" id="IPR001851">
    <property type="entry name" value="ABC_transp_permease"/>
</dbReference>
<feature type="transmembrane region" description="Helical" evidence="6">
    <location>
        <begin position="99"/>
        <end position="118"/>
    </location>
</feature>
<feature type="transmembrane region" description="Helical" evidence="6">
    <location>
        <begin position="177"/>
        <end position="202"/>
    </location>
</feature>
<dbReference type="EMBL" id="JACDXW010000001">
    <property type="protein sequence ID" value="MCB5362564.1"/>
    <property type="molecule type" value="Genomic_DNA"/>
</dbReference>
<feature type="transmembrane region" description="Helical" evidence="6">
    <location>
        <begin position="297"/>
        <end position="319"/>
    </location>
</feature>
<dbReference type="CDD" id="cd06581">
    <property type="entry name" value="TM_PBP1_LivM_like"/>
    <property type="match status" value="1"/>
</dbReference>
<feature type="transmembrane region" description="Helical" evidence="6">
    <location>
        <begin position="261"/>
        <end position="285"/>
    </location>
</feature>
<evidence type="ECO:0000256" key="2">
    <source>
        <dbReference type="ARBA" id="ARBA00022475"/>
    </source>
</evidence>
<keyword evidence="2" id="KW-1003">Cell membrane</keyword>
<accession>A0ABS8C957</accession>
<evidence type="ECO:0000256" key="1">
    <source>
        <dbReference type="ARBA" id="ARBA00004651"/>
    </source>
</evidence>
<feature type="transmembrane region" description="Helical" evidence="6">
    <location>
        <begin position="223"/>
        <end position="241"/>
    </location>
</feature>
<keyword evidence="5 6" id="KW-0472">Membrane</keyword>
<keyword evidence="3 6" id="KW-0812">Transmembrane</keyword>